<organism evidence="2 3">
    <name type="scientific">Candidatus Protochlamydia naegleriophila</name>
    <dbReference type="NCBI Taxonomy" id="389348"/>
    <lineage>
        <taxon>Bacteria</taxon>
        <taxon>Pseudomonadati</taxon>
        <taxon>Chlamydiota</taxon>
        <taxon>Chlamydiia</taxon>
        <taxon>Parachlamydiales</taxon>
        <taxon>Parachlamydiaceae</taxon>
        <taxon>Candidatus Protochlamydia</taxon>
    </lineage>
</organism>
<accession>A0A0U5ERY0</accession>
<protein>
    <recommendedName>
        <fullName evidence="1">F-box domain-containing protein</fullName>
    </recommendedName>
</protein>
<dbReference type="InterPro" id="IPR001810">
    <property type="entry name" value="F-box_dom"/>
</dbReference>
<dbReference type="Gene3D" id="1.20.1280.50">
    <property type="match status" value="1"/>
</dbReference>
<dbReference type="AlphaFoldDB" id="A0A0U5ERY0"/>
<dbReference type="InterPro" id="IPR036047">
    <property type="entry name" value="F-box-like_dom_sf"/>
</dbReference>
<proteinExistence type="predicted"/>
<feature type="domain" description="F-box" evidence="1">
    <location>
        <begin position="24"/>
        <end position="72"/>
    </location>
</feature>
<dbReference type="SUPFAM" id="SSF81383">
    <property type="entry name" value="F-box domain"/>
    <property type="match status" value="1"/>
</dbReference>
<keyword evidence="3" id="KW-1185">Reference proteome</keyword>
<dbReference type="EMBL" id="LN879502">
    <property type="protein sequence ID" value="CUI16881.1"/>
    <property type="molecule type" value="Genomic_DNA"/>
</dbReference>
<gene>
    <name evidence="2" type="ORF">PNK_1264</name>
</gene>
<reference evidence="3" key="1">
    <citation type="submission" date="2015-09" db="EMBL/GenBank/DDBJ databases">
        <authorList>
            <person name="Bertelli C."/>
        </authorList>
    </citation>
    <scope>NUCLEOTIDE SEQUENCE [LARGE SCALE GENOMIC DNA]</scope>
    <source>
        <strain evidence="3">KNic</strain>
    </source>
</reference>
<dbReference type="Pfam" id="PF12937">
    <property type="entry name" value="F-box-like"/>
    <property type="match status" value="1"/>
</dbReference>
<evidence type="ECO:0000313" key="2">
    <source>
        <dbReference type="EMBL" id="CUI16881.1"/>
    </source>
</evidence>
<dbReference type="Proteomes" id="UP000069902">
    <property type="component" value="Chromosome cPNK"/>
</dbReference>
<dbReference type="InParanoid" id="A0A0U5ERY0"/>
<dbReference type="PROSITE" id="PS50181">
    <property type="entry name" value="FBOX"/>
    <property type="match status" value="1"/>
</dbReference>
<evidence type="ECO:0000259" key="1">
    <source>
        <dbReference type="PROSITE" id="PS50181"/>
    </source>
</evidence>
<evidence type="ECO:0000313" key="3">
    <source>
        <dbReference type="Proteomes" id="UP000069902"/>
    </source>
</evidence>
<name>A0A0U5ERY0_9BACT</name>
<dbReference type="KEGG" id="pnl:PNK_1264"/>
<dbReference type="RefSeq" id="WP_059061009.1">
    <property type="nucleotide sequence ID" value="NZ_LN879502.1"/>
</dbReference>
<dbReference type="PATRIC" id="fig|389348.3.peg.1410"/>
<sequence>MILLNNNSVFYLVNNSQRVTKEELIDLSSLPHDMFTICFSYLQEKDLRNVKLACRSFYILAQDPNLPVYRWIFASETIHRREKAKTNPLIIYDQEKPFILSKHYVAVMRIYAQSNHLSKAKDCIIEEQKTPSKMKKLLAKTETLWAKFSFLKKKSKETEPVTQIEVEQLSPVKERFVEHLLLALDKTYFSASDNEKKSVCDKVKETCIEGFSKHLDWIEPDIIFCENFSKLLEKVGLVYEEFYADVRLRNLNVSAELMGFSRKQ</sequence>